<dbReference type="Proteomes" id="UP000241462">
    <property type="component" value="Unassembled WGS sequence"/>
</dbReference>
<gene>
    <name evidence="2" type="ORF">BD289DRAFT_476353</name>
</gene>
<accession>A0A2T2ZZ64</accession>
<dbReference type="EMBL" id="KZ678548">
    <property type="protein sequence ID" value="PSR80001.1"/>
    <property type="molecule type" value="Genomic_DNA"/>
</dbReference>
<keyword evidence="1" id="KW-0732">Signal</keyword>
<protein>
    <submittedName>
        <fullName evidence="2">Uncharacterized protein</fullName>
    </submittedName>
</protein>
<name>A0A2T2ZZ64_9PEZI</name>
<evidence type="ECO:0000313" key="3">
    <source>
        <dbReference type="Proteomes" id="UP000241462"/>
    </source>
</evidence>
<evidence type="ECO:0000313" key="2">
    <source>
        <dbReference type="EMBL" id="PSR80001.1"/>
    </source>
</evidence>
<dbReference type="InParanoid" id="A0A2T2ZZ64"/>
<dbReference type="AlphaFoldDB" id="A0A2T2ZZ64"/>
<proteinExistence type="predicted"/>
<evidence type="ECO:0000256" key="1">
    <source>
        <dbReference type="SAM" id="SignalP"/>
    </source>
</evidence>
<keyword evidence="3" id="KW-1185">Reference proteome</keyword>
<dbReference type="OrthoDB" id="3873024at2759"/>
<sequence length="106" mass="11114">MQLSIALLAAFVGFSLADMHYSCTCHNGDSYNWRITSPACAYYAPLRPADVTYVSSSGRCTSNSGSQIDGDSWQAACQKIAVDGFACASGEGTCYADADSVKGSCD</sequence>
<feature type="chain" id="PRO_5015725062" evidence="1">
    <location>
        <begin position="18"/>
        <end position="106"/>
    </location>
</feature>
<reference evidence="2 3" key="1">
    <citation type="journal article" date="2018" name="Mycol. Prog.">
        <title>Coniella lustricola, a new species from submerged detritus.</title>
        <authorList>
            <person name="Raudabaugh D.B."/>
            <person name="Iturriaga T."/>
            <person name="Carver A."/>
            <person name="Mondo S."/>
            <person name="Pangilinan J."/>
            <person name="Lipzen A."/>
            <person name="He G."/>
            <person name="Amirebrahimi M."/>
            <person name="Grigoriev I.V."/>
            <person name="Miller A.N."/>
        </authorList>
    </citation>
    <scope>NUCLEOTIDE SEQUENCE [LARGE SCALE GENOMIC DNA]</scope>
    <source>
        <strain evidence="2 3">B22-T-1</strain>
    </source>
</reference>
<feature type="signal peptide" evidence="1">
    <location>
        <begin position="1"/>
        <end position="17"/>
    </location>
</feature>
<organism evidence="2 3">
    <name type="scientific">Coniella lustricola</name>
    <dbReference type="NCBI Taxonomy" id="2025994"/>
    <lineage>
        <taxon>Eukaryota</taxon>
        <taxon>Fungi</taxon>
        <taxon>Dikarya</taxon>
        <taxon>Ascomycota</taxon>
        <taxon>Pezizomycotina</taxon>
        <taxon>Sordariomycetes</taxon>
        <taxon>Sordariomycetidae</taxon>
        <taxon>Diaporthales</taxon>
        <taxon>Schizoparmaceae</taxon>
        <taxon>Coniella</taxon>
    </lineage>
</organism>